<sequence length="184" mass="18483">MTAAPKPLLLALGDRGPVVDEGAWVAPTAVLVGDVHVASGASVWYGCVLRADGSPIRIGRGSNLQDGCVVHADEHGGVEVGERVSVGHRAVLHGCTVGDGALVGMASVVLTGAVVGAEALVAAGAVVKEGALVPDRVLVAGVPGRVLRDLSEAELERVRANGPAYVELTDLHRTAVVQLAGDGA</sequence>
<evidence type="ECO:0000313" key="2">
    <source>
        <dbReference type="Proteomes" id="UP000321234"/>
    </source>
</evidence>
<organism evidence="1 2">
    <name type="scientific">Quadrisphaera setariae</name>
    <dbReference type="NCBI Taxonomy" id="2593304"/>
    <lineage>
        <taxon>Bacteria</taxon>
        <taxon>Bacillati</taxon>
        <taxon>Actinomycetota</taxon>
        <taxon>Actinomycetes</taxon>
        <taxon>Kineosporiales</taxon>
        <taxon>Kineosporiaceae</taxon>
        <taxon>Quadrisphaera</taxon>
    </lineage>
</organism>
<dbReference type="OrthoDB" id="9803036at2"/>
<evidence type="ECO:0000313" key="1">
    <source>
        <dbReference type="EMBL" id="TXR55561.1"/>
    </source>
</evidence>
<dbReference type="EMBL" id="VKAC01000008">
    <property type="protein sequence ID" value="TXR55561.1"/>
    <property type="molecule type" value="Genomic_DNA"/>
</dbReference>
<dbReference type="Proteomes" id="UP000321234">
    <property type="component" value="Unassembled WGS sequence"/>
</dbReference>
<gene>
    <name evidence="1" type="ORF">FMM08_14820</name>
</gene>
<protein>
    <submittedName>
        <fullName evidence="1">Gamma carbonic anhydrase family protein</fullName>
    </submittedName>
</protein>
<dbReference type="CDD" id="cd04645">
    <property type="entry name" value="LbH_gamma_CA_like"/>
    <property type="match status" value="1"/>
</dbReference>
<dbReference type="RefSeq" id="WP_147927137.1">
    <property type="nucleotide sequence ID" value="NZ_VKAC01000008.1"/>
</dbReference>
<dbReference type="Gene3D" id="2.160.10.10">
    <property type="entry name" value="Hexapeptide repeat proteins"/>
    <property type="match status" value="1"/>
</dbReference>
<dbReference type="InterPro" id="IPR050484">
    <property type="entry name" value="Transf_Hexapept/Carb_Anhydrase"/>
</dbReference>
<dbReference type="SUPFAM" id="SSF51161">
    <property type="entry name" value="Trimeric LpxA-like enzymes"/>
    <property type="match status" value="1"/>
</dbReference>
<name>A0A5C8ZEG5_9ACTN</name>
<reference evidence="1 2" key="1">
    <citation type="submission" date="2019-07" db="EMBL/GenBank/DDBJ databases">
        <title>Quadrisphaera sp. strain DD2A genome sequencing and assembly.</title>
        <authorList>
            <person name="Kim I."/>
        </authorList>
    </citation>
    <scope>NUCLEOTIDE SEQUENCE [LARGE SCALE GENOMIC DNA]</scope>
    <source>
        <strain evidence="1 2">DD2A</strain>
    </source>
</reference>
<keyword evidence="2" id="KW-1185">Reference proteome</keyword>
<comment type="caution">
    <text evidence="1">The sequence shown here is derived from an EMBL/GenBank/DDBJ whole genome shotgun (WGS) entry which is preliminary data.</text>
</comment>
<dbReference type="InterPro" id="IPR011004">
    <property type="entry name" value="Trimer_LpxA-like_sf"/>
</dbReference>
<proteinExistence type="predicted"/>
<dbReference type="InterPro" id="IPR047324">
    <property type="entry name" value="LbH_gamma_CA-like"/>
</dbReference>
<dbReference type="PANTHER" id="PTHR13061:SF29">
    <property type="entry name" value="GAMMA CARBONIC ANHYDRASE-LIKE 1, MITOCHONDRIAL-RELATED"/>
    <property type="match status" value="1"/>
</dbReference>
<accession>A0A5C8ZEG5</accession>
<dbReference type="AlphaFoldDB" id="A0A5C8ZEG5"/>
<dbReference type="PANTHER" id="PTHR13061">
    <property type="entry name" value="DYNACTIN SUBUNIT P25"/>
    <property type="match status" value="1"/>
</dbReference>